<accession>A0A939IXG2</accession>
<feature type="transmembrane region" description="Helical" evidence="1">
    <location>
        <begin position="129"/>
        <end position="149"/>
    </location>
</feature>
<gene>
    <name evidence="2" type="ORF">JZY06_03215</name>
</gene>
<keyword evidence="1" id="KW-0812">Transmembrane</keyword>
<dbReference type="AlphaFoldDB" id="A0A939IXG2"/>
<evidence type="ECO:0000313" key="3">
    <source>
        <dbReference type="Proteomes" id="UP000664332"/>
    </source>
</evidence>
<comment type="caution">
    <text evidence="2">The sequence shown here is derived from an EMBL/GenBank/DDBJ whole genome shotgun (WGS) entry which is preliminary data.</text>
</comment>
<evidence type="ECO:0000256" key="1">
    <source>
        <dbReference type="SAM" id="Phobius"/>
    </source>
</evidence>
<name>A0A939IXG2_9CORY</name>
<dbReference type="EMBL" id="JAFLEQ010000005">
    <property type="protein sequence ID" value="MBN9643642.1"/>
    <property type="molecule type" value="Genomic_DNA"/>
</dbReference>
<proteinExistence type="predicted"/>
<keyword evidence="1" id="KW-0472">Membrane</keyword>
<feature type="transmembrane region" description="Helical" evidence="1">
    <location>
        <begin position="37"/>
        <end position="57"/>
    </location>
</feature>
<feature type="transmembrane region" description="Helical" evidence="1">
    <location>
        <begin position="98"/>
        <end position="117"/>
    </location>
</feature>
<sequence>MGERFLAAISAVSFTVTALVAVVAVRDSVTGSTPVPWLWIVGYLAGGMVLAITALLLRHARGRSVDKVLGLLPVACGLWAIFLLAFQTCARDHHTPGWPATGLHIGSIVFVAVVVLVIRITGLRPIRKLMLTGVLIGFAATVDTGVLATAVHSAPAGSLRWLLPTGAGIVMALSTAGFFLAPSADNDRIKNLRGKAHMRSL</sequence>
<evidence type="ECO:0000313" key="2">
    <source>
        <dbReference type="EMBL" id="MBN9643642.1"/>
    </source>
</evidence>
<dbReference type="RefSeq" id="WP_207118384.1">
    <property type="nucleotide sequence ID" value="NZ_JAFLEQ010000005.1"/>
</dbReference>
<feature type="transmembrane region" description="Helical" evidence="1">
    <location>
        <begin position="161"/>
        <end position="181"/>
    </location>
</feature>
<reference evidence="2" key="1">
    <citation type="submission" date="2021-03" db="EMBL/GenBank/DDBJ databases">
        <authorList>
            <person name="Sun Q."/>
        </authorList>
    </citation>
    <scope>NUCLEOTIDE SEQUENCE</scope>
    <source>
        <strain evidence="2">CCM 8862</strain>
    </source>
</reference>
<protein>
    <submittedName>
        <fullName evidence="2">Uncharacterized protein</fullName>
    </submittedName>
</protein>
<keyword evidence="3" id="KW-1185">Reference proteome</keyword>
<dbReference type="Proteomes" id="UP000664332">
    <property type="component" value="Unassembled WGS sequence"/>
</dbReference>
<feature type="transmembrane region" description="Helical" evidence="1">
    <location>
        <begin position="69"/>
        <end position="86"/>
    </location>
</feature>
<organism evidence="2 3">
    <name type="scientific">Corynebacterium mendelii</name>
    <dbReference type="NCBI Taxonomy" id="2765362"/>
    <lineage>
        <taxon>Bacteria</taxon>
        <taxon>Bacillati</taxon>
        <taxon>Actinomycetota</taxon>
        <taxon>Actinomycetes</taxon>
        <taxon>Mycobacteriales</taxon>
        <taxon>Corynebacteriaceae</taxon>
        <taxon>Corynebacterium</taxon>
    </lineage>
</organism>
<keyword evidence="1" id="KW-1133">Transmembrane helix</keyword>